<dbReference type="Proteomes" id="UP000027730">
    <property type="component" value="Unassembled WGS sequence"/>
</dbReference>
<comment type="similarity">
    <text evidence="1">Belongs to the ATP-dependent AMP-binding enzyme family.</text>
</comment>
<name>A0A074WSP9_9PEZI</name>
<dbReference type="STRING" id="1043004.A0A074WSP9"/>
<accession>A0A074WSP9</accession>
<feature type="domain" description="AMP-dependent synthetase/ligase" evidence="3">
    <location>
        <begin position="30"/>
        <end position="422"/>
    </location>
</feature>
<dbReference type="Gene3D" id="3.30.300.30">
    <property type="match status" value="1"/>
</dbReference>
<dbReference type="PANTHER" id="PTHR24096:SF149">
    <property type="entry name" value="AMP-BINDING DOMAIN-CONTAINING PROTEIN-RELATED"/>
    <property type="match status" value="1"/>
</dbReference>
<protein>
    <submittedName>
        <fullName evidence="4">Acetyl-CoA synthetase-like protein</fullName>
    </submittedName>
</protein>
<dbReference type="GO" id="GO:0016405">
    <property type="term" value="F:CoA-ligase activity"/>
    <property type="evidence" value="ECO:0007669"/>
    <property type="project" value="TreeGrafter"/>
</dbReference>
<sequence length="571" mass="62003">MSGDKESYAVLNGGAVRPIKESIWSSFVNVAKEKPDHIAVISRDQPTDFLASIVGTSPNIPSTGLEWTYSQLIQGALNIASVFKKHGAKPNSVLLIFLPPVCAEWPLLWLAANRIGVTLVTIDKRALEPARVDELTYYICSLQPGIVVVHESSGARAVDKVCAELQHEIDCRMALDNAKDVSGWYGLANLDSSLTTDDSASGSQHANYDRTAAILYTSGTSTGQPKGCSRSERGLIHGWSHHNPIYAGCKLVMMFANSRAINLTLSSQCLLAGGTMVYLSSGFTPEGLLSVIEEERITEAIFIPPMLRVLVTHPSFSRERVKSLRRALVGGDVSTADIQDLITEYFPATELYPGYAMTEGYWTIGWPSSQPPNPLPISRGIVASGSILPGSVLKIVNDEGDIVKRGESGDIHIQSPVMINTYRGNAAADAFYEDKEGRWFKTGDTGFIDEENLLYVVGRKKDIMKRLGIPIPPVLLENVLAQFGGVQASIFDIPNPELGSEVIAVVSDLTGTTSQRLQDLTVEHLGSDYPISKVFTLQELGMQQFPVNVSGKVMKIGLRKAVEHLLSKASS</sequence>
<evidence type="ECO:0000256" key="1">
    <source>
        <dbReference type="ARBA" id="ARBA00006432"/>
    </source>
</evidence>
<dbReference type="GeneID" id="25416419"/>
<keyword evidence="5" id="KW-1185">Reference proteome</keyword>
<proteinExistence type="inferred from homology"/>
<dbReference type="Gene3D" id="3.40.50.12780">
    <property type="entry name" value="N-terminal domain of ligase-like"/>
    <property type="match status" value="1"/>
</dbReference>
<dbReference type="Pfam" id="PF00501">
    <property type="entry name" value="AMP-binding"/>
    <property type="match status" value="1"/>
</dbReference>
<evidence type="ECO:0000313" key="4">
    <source>
        <dbReference type="EMBL" id="KEQ76133.1"/>
    </source>
</evidence>
<dbReference type="SUPFAM" id="SSF56801">
    <property type="entry name" value="Acetyl-CoA synthetase-like"/>
    <property type="match status" value="1"/>
</dbReference>
<dbReference type="EMBL" id="KL584704">
    <property type="protein sequence ID" value="KEQ76133.1"/>
    <property type="molecule type" value="Genomic_DNA"/>
</dbReference>
<dbReference type="AlphaFoldDB" id="A0A074WSP9"/>
<evidence type="ECO:0000313" key="5">
    <source>
        <dbReference type="Proteomes" id="UP000027730"/>
    </source>
</evidence>
<dbReference type="InterPro" id="IPR045851">
    <property type="entry name" value="AMP-bd_C_sf"/>
</dbReference>
<dbReference type="InterPro" id="IPR042099">
    <property type="entry name" value="ANL_N_sf"/>
</dbReference>
<evidence type="ECO:0000256" key="2">
    <source>
        <dbReference type="ARBA" id="ARBA00022598"/>
    </source>
</evidence>
<dbReference type="OrthoDB" id="10253869at2759"/>
<organism evidence="4 5">
    <name type="scientific">Aureobasidium namibiae CBS 147.97</name>
    <dbReference type="NCBI Taxonomy" id="1043004"/>
    <lineage>
        <taxon>Eukaryota</taxon>
        <taxon>Fungi</taxon>
        <taxon>Dikarya</taxon>
        <taxon>Ascomycota</taxon>
        <taxon>Pezizomycotina</taxon>
        <taxon>Dothideomycetes</taxon>
        <taxon>Dothideomycetidae</taxon>
        <taxon>Dothideales</taxon>
        <taxon>Saccotheciaceae</taxon>
        <taxon>Aureobasidium</taxon>
    </lineage>
</organism>
<dbReference type="PANTHER" id="PTHR24096">
    <property type="entry name" value="LONG-CHAIN-FATTY-ACID--COA LIGASE"/>
    <property type="match status" value="1"/>
</dbReference>
<evidence type="ECO:0000259" key="3">
    <source>
        <dbReference type="Pfam" id="PF00501"/>
    </source>
</evidence>
<dbReference type="HOGENOM" id="CLU_000022_72_0_1"/>
<dbReference type="InterPro" id="IPR000873">
    <property type="entry name" value="AMP-dep_synth/lig_dom"/>
</dbReference>
<keyword evidence="2" id="KW-0436">Ligase</keyword>
<gene>
    <name evidence="4" type="ORF">M436DRAFT_79390</name>
</gene>
<dbReference type="RefSeq" id="XP_013430500.1">
    <property type="nucleotide sequence ID" value="XM_013575046.1"/>
</dbReference>
<reference evidence="4 5" key="1">
    <citation type="journal article" date="2014" name="BMC Genomics">
        <title>Genome sequencing of four Aureobasidium pullulans varieties: biotechnological potential, stress tolerance, and description of new species.</title>
        <authorList>
            <person name="Gostin Ar C."/>
            <person name="Ohm R.A."/>
            <person name="Kogej T."/>
            <person name="Sonjak S."/>
            <person name="Turk M."/>
            <person name="Zajc J."/>
            <person name="Zalar P."/>
            <person name="Grube M."/>
            <person name="Sun H."/>
            <person name="Han J."/>
            <person name="Sharma A."/>
            <person name="Chiniquy J."/>
            <person name="Ngan C.Y."/>
            <person name="Lipzen A."/>
            <person name="Barry K."/>
            <person name="Grigoriev I.V."/>
            <person name="Gunde-Cimerman N."/>
        </authorList>
    </citation>
    <scope>NUCLEOTIDE SEQUENCE [LARGE SCALE GENOMIC DNA]</scope>
    <source>
        <strain evidence="4 5">CBS 147.97</strain>
    </source>
</reference>